<reference evidence="1" key="1">
    <citation type="submission" date="2019-08" db="EMBL/GenBank/DDBJ databases">
        <authorList>
            <person name="Kucharzyk K."/>
            <person name="Murdoch R.W."/>
            <person name="Higgins S."/>
            <person name="Loffler F."/>
        </authorList>
    </citation>
    <scope>NUCLEOTIDE SEQUENCE</scope>
</reference>
<evidence type="ECO:0000313" key="1">
    <source>
        <dbReference type="EMBL" id="MPM73485.1"/>
    </source>
</evidence>
<comment type="caution">
    <text evidence="1">The sequence shown here is derived from an EMBL/GenBank/DDBJ whole genome shotgun (WGS) entry which is preliminary data.</text>
</comment>
<dbReference type="AlphaFoldDB" id="A0A645C7C5"/>
<protein>
    <submittedName>
        <fullName evidence="1">Uncharacterized protein</fullName>
    </submittedName>
</protein>
<name>A0A645C7C5_9ZZZZ</name>
<accession>A0A645C7C5</accession>
<sequence length="146" mass="16272">MEQAVLLKHSGPVPDAHGILAIGSIAAEFLHVLCIGSIINRVDGKLFECHTHLRYIVGFLFSDDGDNCMTPWLDGNQAVLTESTDSFTDRCPGDPELFCKGFFRYLHSTLELAGENLLLEHGIDLIGKTVLNAFWHSVHLNYYQLL</sequence>
<gene>
    <name evidence="1" type="ORF">SDC9_120465</name>
</gene>
<organism evidence="1">
    <name type="scientific">bioreactor metagenome</name>
    <dbReference type="NCBI Taxonomy" id="1076179"/>
    <lineage>
        <taxon>unclassified sequences</taxon>
        <taxon>metagenomes</taxon>
        <taxon>ecological metagenomes</taxon>
    </lineage>
</organism>
<proteinExistence type="predicted"/>
<dbReference type="EMBL" id="VSSQ01025393">
    <property type="protein sequence ID" value="MPM73485.1"/>
    <property type="molecule type" value="Genomic_DNA"/>
</dbReference>